<keyword evidence="2" id="KW-1185">Reference proteome</keyword>
<dbReference type="Proteomes" id="UP000552097">
    <property type="component" value="Unassembled WGS sequence"/>
</dbReference>
<name>A0A7W9HUV7_9PSEU</name>
<protein>
    <submittedName>
        <fullName evidence="1">Uncharacterized protein</fullName>
    </submittedName>
</protein>
<dbReference type="NCBIfam" id="NF041638">
    <property type="entry name" value="QRL_CxxC_CxxC"/>
    <property type="match status" value="1"/>
</dbReference>
<gene>
    <name evidence="1" type="ORF">F4560_008720</name>
</gene>
<dbReference type="AlphaFoldDB" id="A0A7W9HUV7"/>
<evidence type="ECO:0000313" key="2">
    <source>
        <dbReference type="Proteomes" id="UP000552097"/>
    </source>
</evidence>
<accession>A0A7W9HUV7</accession>
<dbReference type="EMBL" id="JACHMO010000001">
    <property type="protein sequence ID" value="MBB5808952.1"/>
    <property type="molecule type" value="Genomic_DNA"/>
</dbReference>
<comment type="caution">
    <text evidence="1">The sequence shown here is derived from an EMBL/GenBank/DDBJ whole genome shotgun (WGS) entry which is preliminary data.</text>
</comment>
<sequence length="149" mass="16779">MGRRVQLGTVVLPWNGMAVTCRGSRDGLPVFGWGTRPGGVPRGLYTRRQLRAKGLRPGGVDPDALLVFRHRIPARTEEVCELWRDEIAVPVRTMTPAMWKAHDAAMRARRFCHDPDHLAHVDHVVRGPRKQCLPCFFADSTDDYGRRAA</sequence>
<dbReference type="RefSeq" id="WP_184928780.1">
    <property type="nucleotide sequence ID" value="NZ_JACHMO010000001.1"/>
</dbReference>
<organism evidence="1 2">
    <name type="scientific">Saccharothrix ecbatanensis</name>
    <dbReference type="NCBI Taxonomy" id="1105145"/>
    <lineage>
        <taxon>Bacteria</taxon>
        <taxon>Bacillati</taxon>
        <taxon>Actinomycetota</taxon>
        <taxon>Actinomycetes</taxon>
        <taxon>Pseudonocardiales</taxon>
        <taxon>Pseudonocardiaceae</taxon>
        <taxon>Saccharothrix</taxon>
    </lineage>
</organism>
<evidence type="ECO:0000313" key="1">
    <source>
        <dbReference type="EMBL" id="MBB5808952.1"/>
    </source>
</evidence>
<proteinExistence type="predicted"/>
<dbReference type="InterPro" id="IPR048142">
    <property type="entry name" value="QRL_CxxC_CxxC"/>
</dbReference>
<reference evidence="1 2" key="1">
    <citation type="submission" date="2020-08" db="EMBL/GenBank/DDBJ databases">
        <title>Sequencing the genomes of 1000 actinobacteria strains.</title>
        <authorList>
            <person name="Klenk H.-P."/>
        </authorList>
    </citation>
    <scope>NUCLEOTIDE SEQUENCE [LARGE SCALE GENOMIC DNA]</scope>
    <source>
        <strain evidence="1 2">DSM 45486</strain>
    </source>
</reference>